<dbReference type="AlphaFoldDB" id="A0A9N9A673"/>
<keyword evidence="2" id="KW-1185">Reference proteome</keyword>
<reference evidence="1" key="1">
    <citation type="submission" date="2021-06" db="EMBL/GenBank/DDBJ databases">
        <authorList>
            <person name="Kallberg Y."/>
            <person name="Tangrot J."/>
            <person name="Rosling A."/>
        </authorList>
    </citation>
    <scope>NUCLEOTIDE SEQUENCE</scope>
    <source>
        <strain evidence="1">MT106</strain>
    </source>
</reference>
<comment type="caution">
    <text evidence="1">The sequence shown here is derived from an EMBL/GenBank/DDBJ whole genome shotgun (WGS) entry which is preliminary data.</text>
</comment>
<gene>
    <name evidence="1" type="ORF">AGERDE_LOCUS5138</name>
</gene>
<evidence type="ECO:0000313" key="2">
    <source>
        <dbReference type="Proteomes" id="UP000789831"/>
    </source>
</evidence>
<protein>
    <submittedName>
        <fullName evidence="1">6069_t:CDS:1</fullName>
    </submittedName>
</protein>
<feature type="non-terminal residue" evidence="1">
    <location>
        <position position="96"/>
    </location>
</feature>
<sequence>SELFYKSPALISDTLKSLFASINRKENIWDIKKLDYSSQSNSIHVVYNSNSNFIKEACKFTRKKVEIGTGLGTAGLPMGGSDIQVVIVATQMDVGG</sequence>
<organism evidence="1 2">
    <name type="scientific">Ambispora gerdemannii</name>
    <dbReference type="NCBI Taxonomy" id="144530"/>
    <lineage>
        <taxon>Eukaryota</taxon>
        <taxon>Fungi</taxon>
        <taxon>Fungi incertae sedis</taxon>
        <taxon>Mucoromycota</taxon>
        <taxon>Glomeromycotina</taxon>
        <taxon>Glomeromycetes</taxon>
        <taxon>Archaeosporales</taxon>
        <taxon>Ambisporaceae</taxon>
        <taxon>Ambispora</taxon>
    </lineage>
</organism>
<dbReference type="EMBL" id="CAJVPL010000660">
    <property type="protein sequence ID" value="CAG8519056.1"/>
    <property type="molecule type" value="Genomic_DNA"/>
</dbReference>
<evidence type="ECO:0000313" key="1">
    <source>
        <dbReference type="EMBL" id="CAG8519056.1"/>
    </source>
</evidence>
<dbReference type="Proteomes" id="UP000789831">
    <property type="component" value="Unassembled WGS sequence"/>
</dbReference>
<accession>A0A9N9A673</accession>
<name>A0A9N9A673_9GLOM</name>
<proteinExistence type="predicted"/>